<evidence type="ECO:0000256" key="1">
    <source>
        <dbReference type="SAM" id="MobiDB-lite"/>
    </source>
</evidence>
<dbReference type="InParanoid" id="A0A132BAN5"/>
<gene>
    <name evidence="2" type="ORF">LY89DRAFT_741356</name>
</gene>
<reference evidence="2 3" key="1">
    <citation type="submission" date="2015-10" db="EMBL/GenBank/DDBJ databases">
        <title>Full genome of DAOMC 229536 Phialocephala scopiformis, a fungal endophyte of spruce producing the potent anti-insectan compound rugulosin.</title>
        <authorList>
            <consortium name="DOE Joint Genome Institute"/>
            <person name="Walker A.K."/>
            <person name="Frasz S.L."/>
            <person name="Seifert K.A."/>
            <person name="Miller J.D."/>
            <person name="Mondo S.J."/>
            <person name="Labutti K."/>
            <person name="Lipzen A."/>
            <person name="Dockter R."/>
            <person name="Kennedy M."/>
            <person name="Grigoriev I.V."/>
            <person name="Spatafora J.W."/>
        </authorList>
    </citation>
    <scope>NUCLEOTIDE SEQUENCE [LARGE SCALE GENOMIC DNA]</scope>
    <source>
        <strain evidence="2 3">CBS 120377</strain>
    </source>
</reference>
<dbReference type="EMBL" id="KQ947433">
    <property type="protein sequence ID" value="KUJ09059.1"/>
    <property type="molecule type" value="Genomic_DNA"/>
</dbReference>
<dbReference type="GeneID" id="28830422"/>
<name>A0A132BAN5_MOLSC</name>
<proteinExistence type="predicted"/>
<dbReference type="Proteomes" id="UP000070700">
    <property type="component" value="Unassembled WGS sequence"/>
</dbReference>
<evidence type="ECO:0000313" key="3">
    <source>
        <dbReference type="Proteomes" id="UP000070700"/>
    </source>
</evidence>
<evidence type="ECO:0000313" key="2">
    <source>
        <dbReference type="EMBL" id="KUJ09059.1"/>
    </source>
</evidence>
<dbReference type="OrthoDB" id="3552659at2759"/>
<feature type="region of interest" description="Disordered" evidence="1">
    <location>
        <begin position="200"/>
        <end position="243"/>
    </location>
</feature>
<dbReference type="RefSeq" id="XP_018063414.1">
    <property type="nucleotide sequence ID" value="XM_018220696.1"/>
</dbReference>
<organism evidence="2 3">
    <name type="scientific">Mollisia scopiformis</name>
    <name type="common">Conifer needle endophyte fungus</name>
    <name type="synonym">Phialocephala scopiformis</name>
    <dbReference type="NCBI Taxonomy" id="149040"/>
    <lineage>
        <taxon>Eukaryota</taxon>
        <taxon>Fungi</taxon>
        <taxon>Dikarya</taxon>
        <taxon>Ascomycota</taxon>
        <taxon>Pezizomycotina</taxon>
        <taxon>Leotiomycetes</taxon>
        <taxon>Helotiales</taxon>
        <taxon>Mollisiaceae</taxon>
        <taxon>Mollisia</taxon>
    </lineage>
</organism>
<protein>
    <recommendedName>
        <fullName evidence="4">BTB domain-containing protein</fullName>
    </recommendedName>
</protein>
<dbReference type="KEGG" id="psco:LY89DRAFT_741356"/>
<sequence length="243" mass="27508">MSTPASWSAIISIPYLCSESITDEFCSPCCPLELQTIHLLVGQTHPQCLTLRAPIPAGTTLRAFQAASTTYIDDDEFHIQLPSLEARVFGQLIRHMNNDPLEDLDTGRQNSETHISQWCILYVLAIQFGLPVLAAETRSWYEDCRRPYWQVAWLPLPAEIRYLAACLIRDCRAHLPWTQSDVNYVERPKSVLSDETIATTELAEEDDEPHEATGEVSAAETAEELERRRRSSSAHVDAWQDHT</sequence>
<evidence type="ECO:0008006" key="4">
    <source>
        <dbReference type="Google" id="ProtNLM"/>
    </source>
</evidence>
<dbReference type="AlphaFoldDB" id="A0A132BAN5"/>
<keyword evidence="3" id="KW-1185">Reference proteome</keyword>
<accession>A0A132BAN5</accession>